<organism evidence="2 3">
    <name type="scientific">Acetobacter pasteurianus</name>
    <name type="common">Acetobacter turbidans</name>
    <dbReference type="NCBI Taxonomy" id="438"/>
    <lineage>
        <taxon>Bacteria</taxon>
        <taxon>Pseudomonadati</taxon>
        <taxon>Pseudomonadota</taxon>
        <taxon>Alphaproteobacteria</taxon>
        <taxon>Acetobacterales</taxon>
        <taxon>Acetobacteraceae</taxon>
        <taxon>Acetobacter</taxon>
    </lineage>
</organism>
<dbReference type="SMART" id="SM00943">
    <property type="entry name" value="Prim-Pol"/>
    <property type="match status" value="1"/>
</dbReference>
<dbReference type="RefSeq" id="WP_064776074.1">
    <property type="nucleotide sequence ID" value="NZ_LYUD01000099.1"/>
</dbReference>
<evidence type="ECO:0000259" key="1">
    <source>
        <dbReference type="SMART" id="SM00943"/>
    </source>
</evidence>
<dbReference type="OrthoDB" id="123525at2"/>
<feature type="domain" description="DNA primase/polymerase bifunctional N-terminal" evidence="1">
    <location>
        <begin position="7"/>
        <end position="152"/>
    </location>
</feature>
<proteinExistence type="predicted"/>
<evidence type="ECO:0000313" key="2">
    <source>
        <dbReference type="EMBL" id="OAZ72414.1"/>
    </source>
</evidence>
<gene>
    <name evidence="2" type="ORF">SRCM100623_00953</name>
</gene>
<dbReference type="SUPFAM" id="SSF56747">
    <property type="entry name" value="Prim-pol domain"/>
    <property type="match status" value="1"/>
</dbReference>
<protein>
    <recommendedName>
        <fullName evidence="1">DNA primase/polymerase bifunctional N-terminal domain-containing protein</fullName>
    </recommendedName>
</protein>
<dbReference type="PATRIC" id="fig|438.15.peg.1098"/>
<dbReference type="CDD" id="cd04859">
    <property type="entry name" value="Prim_Pol"/>
    <property type="match status" value="1"/>
</dbReference>
<dbReference type="InterPro" id="IPR015330">
    <property type="entry name" value="DNA_primase/pol_bifunc_N"/>
</dbReference>
<accession>A0A1A0DB97</accession>
<reference evidence="2 3" key="1">
    <citation type="submission" date="2016-05" db="EMBL/GenBank/DDBJ databases">
        <title>Genome sequencing of Acetobacter pasteurianus strain SRCM100623.</title>
        <authorList>
            <person name="Song Y.R."/>
        </authorList>
    </citation>
    <scope>NUCLEOTIDE SEQUENCE [LARGE SCALE GENOMIC DNA]</scope>
    <source>
        <strain evidence="2 3">SRCM100623</strain>
    </source>
</reference>
<dbReference type="Proteomes" id="UP000093796">
    <property type="component" value="Unassembled WGS sequence"/>
</dbReference>
<evidence type="ECO:0000313" key="3">
    <source>
        <dbReference type="Proteomes" id="UP000093796"/>
    </source>
</evidence>
<dbReference type="EMBL" id="LYUD01000099">
    <property type="protein sequence ID" value="OAZ72414.1"/>
    <property type="molecule type" value="Genomic_DNA"/>
</dbReference>
<dbReference type="Pfam" id="PF09250">
    <property type="entry name" value="Prim-Pol"/>
    <property type="match status" value="1"/>
</dbReference>
<sequence>MSVADRAVFLGQHGLSVFPCRSNKSPAIAGGNGCLDASTDAQDIRELWNLAPAPLIGVATGQPSGFDVIDIDPRHDGEVWEQANMEWLKDARIHQTHSGGRHYIFAHTAGLRNSAGKIAPGVDIRGDGGYIIWWPEAGCSVLNDVNPPPLPLRGLMKIRPKEPEPVVRKFRTTETTRRLEGGSAYGLEALAQECGNIRASIDGGKHQALNKAAYSIGGLVAANELDEGAAFSELRGALNDIRLRCKDFRAAERTLEKAFQQGMGRPRHVESMEPADDGKDWAPLLQNLERPIDPQPEIPPALPPAEKGAVPAGVWQLDGFLQEFVDYTTRTAVRPQPFAALAAGIALVGALAGRRYQTASQRPAWSNFYVATLIDSGGGKEHARTVIKRLLHDAQLMDYLGGENIASGTGLHTAMSRHPSRLFMIDEAGDFLRGVLGSKASGHKQEIAQKLKTLYTSASDIVLGTEYADQSDKGRKRVDLCNPVCCIYGTSTPQQWWDAVAGASLADGLMGRFLLFVPEENYPDANELAANEKVPLTLIDKAQAIAAGIVSKDTKNIANQMLSDVMADPYSVPLGLPALKALKAVQNEQDALLKANEGTYKTSLVARLVENTLKLALVKAVSRDPVKPFIGDKDIEWGRLLATHCFETMLAGAERYASDSEAEARTKLVLETIRRIGETTARQVMRAMGMKITTKERDEALLTLVEGGWVEVIEKAPTKAGGRPTKIYRVVQ</sequence>
<comment type="caution">
    <text evidence="2">The sequence shown here is derived from an EMBL/GenBank/DDBJ whole genome shotgun (WGS) entry which is preliminary data.</text>
</comment>
<dbReference type="AlphaFoldDB" id="A0A1A0DB97"/>
<name>A0A1A0DB97_ACEPA</name>